<feature type="transmembrane region" description="Helical" evidence="5">
    <location>
        <begin position="94"/>
        <end position="118"/>
    </location>
</feature>
<evidence type="ECO:0000256" key="1">
    <source>
        <dbReference type="ARBA" id="ARBA00004141"/>
    </source>
</evidence>
<evidence type="ECO:0000256" key="5">
    <source>
        <dbReference type="SAM" id="Phobius"/>
    </source>
</evidence>
<dbReference type="Pfam" id="PF00662">
    <property type="entry name" value="Proton_antipo_N"/>
    <property type="match status" value="1"/>
</dbReference>
<accession>A0A381NA59</accession>
<evidence type="ECO:0008006" key="9">
    <source>
        <dbReference type="Google" id="ProtNLM"/>
    </source>
</evidence>
<evidence type="ECO:0000259" key="7">
    <source>
        <dbReference type="Pfam" id="PF00662"/>
    </source>
</evidence>
<proteinExistence type="predicted"/>
<sequence>MEWAWLIPVFSFAAAPAVVIFGKYLPGKGSWLSILAIGGGFVVFWLVLDSWLDAHTGTIGCFTSENTSLLTCDYERSWFNAGIVGAVGSVSLNWGILIDPLTIAMLGLVTFVALMVQVYSLSYMKDDPRFGWYFAVHSLFAAAMLTLVLADNFLLLYVAWELVGICSYLLIGFWHERQAAREAAKKAFIVTRIGDVGLLVGILLIWRDVGSFSMLDAFEAVRTGAMSEGVATASAILLFLGAMGKSAQVPFHVWLPDAMEGPTPVSALIHAATMVVAGVYLVARTFPLFEAYDADPLLLVSIVGLVTALGASTIALVATDLKRILAYSTISHLGLMMLSLGAFGYTAAIFHMMAHGFSKALLFLGAGSVLHSTEFQETGEMGGLRKVMPVTAIVFSIGALSLGGIPILAGFWSKDEILVAVNDHRNVTFIALTLFTAFLSALYMGRAMFLVFFGPLKDQNNHVHDAPIAMALPMALLGVLALGFGLISFNWPGSFGGFGTFVFFGHGEPFHFEVWLGALSIIMAVAAFVAAYKIYALRSVSLQGLRSRNSGLLKIVENKYYFDEVYQWTIDRVVLVFSRFIAYFDRAIVNDIIVNGPADVTRKFGIMIRVHVTGHVYSYAMAMALGSVGLGIFVWLRVA</sequence>
<dbReference type="GO" id="GO:0003954">
    <property type="term" value="F:NADH dehydrogenase activity"/>
    <property type="evidence" value="ECO:0007669"/>
    <property type="project" value="TreeGrafter"/>
</dbReference>
<feature type="transmembrane region" description="Helical" evidence="5">
    <location>
        <begin position="330"/>
        <end position="350"/>
    </location>
</feature>
<dbReference type="InterPro" id="IPR018393">
    <property type="entry name" value="NADHpl_OxRdtase_5_subgr"/>
</dbReference>
<feature type="transmembrane region" description="Helical" evidence="5">
    <location>
        <begin position="226"/>
        <end position="244"/>
    </location>
</feature>
<dbReference type="InterPro" id="IPR001516">
    <property type="entry name" value="Proton_antipo_N"/>
</dbReference>
<feature type="transmembrane region" description="Helical" evidence="5">
    <location>
        <begin position="265"/>
        <end position="286"/>
    </location>
</feature>
<dbReference type="NCBIfam" id="TIGR01974">
    <property type="entry name" value="NDH_I_L"/>
    <property type="match status" value="1"/>
</dbReference>
<dbReference type="AlphaFoldDB" id="A0A381NA59"/>
<evidence type="ECO:0000259" key="6">
    <source>
        <dbReference type="Pfam" id="PF00361"/>
    </source>
</evidence>
<feature type="domain" description="NADH:quinone oxidoreductase/Mrp antiporter transmembrane" evidence="6">
    <location>
        <begin position="150"/>
        <end position="440"/>
    </location>
</feature>
<evidence type="ECO:0000313" key="8">
    <source>
        <dbReference type="EMBL" id="SUZ51387.1"/>
    </source>
</evidence>
<feature type="transmembrane region" description="Helical" evidence="5">
    <location>
        <begin position="130"/>
        <end position="149"/>
    </location>
</feature>
<keyword evidence="4 5" id="KW-0472">Membrane</keyword>
<dbReference type="PRINTS" id="PR01434">
    <property type="entry name" value="NADHDHGNASE5"/>
</dbReference>
<feature type="transmembrane region" description="Helical" evidence="5">
    <location>
        <begin position="187"/>
        <end position="206"/>
    </location>
</feature>
<dbReference type="PANTHER" id="PTHR42829">
    <property type="entry name" value="NADH-UBIQUINONE OXIDOREDUCTASE CHAIN 5"/>
    <property type="match status" value="1"/>
</dbReference>
<dbReference type="EMBL" id="UINC01000221">
    <property type="protein sequence ID" value="SUZ51387.1"/>
    <property type="molecule type" value="Genomic_DNA"/>
</dbReference>
<feature type="transmembrane region" description="Helical" evidence="5">
    <location>
        <begin position="155"/>
        <end position="175"/>
    </location>
</feature>
<organism evidence="8">
    <name type="scientific">marine metagenome</name>
    <dbReference type="NCBI Taxonomy" id="408172"/>
    <lineage>
        <taxon>unclassified sequences</taxon>
        <taxon>metagenomes</taxon>
        <taxon>ecological metagenomes</taxon>
    </lineage>
</organism>
<feature type="transmembrane region" description="Helical" evidence="5">
    <location>
        <begin position="31"/>
        <end position="48"/>
    </location>
</feature>
<feature type="transmembrane region" description="Helical" evidence="5">
    <location>
        <begin position="616"/>
        <end position="636"/>
    </location>
</feature>
<dbReference type="PRINTS" id="PR01435">
    <property type="entry name" value="NPOXDRDTASE5"/>
</dbReference>
<comment type="subcellular location">
    <subcellularLocation>
        <location evidence="1">Membrane</location>
        <topology evidence="1">Multi-pass membrane protein</topology>
    </subcellularLocation>
</comment>
<dbReference type="GO" id="GO:0016020">
    <property type="term" value="C:membrane"/>
    <property type="evidence" value="ECO:0007669"/>
    <property type="project" value="UniProtKB-SubCell"/>
</dbReference>
<feature type="transmembrane region" description="Helical" evidence="5">
    <location>
        <begin position="512"/>
        <end position="532"/>
    </location>
</feature>
<gene>
    <name evidence="8" type="ORF">METZ01_LOCUS4241</name>
</gene>
<evidence type="ECO:0000256" key="2">
    <source>
        <dbReference type="ARBA" id="ARBA00022692"/>
    </source>
</evidence>
<dbReference type="GO" id="GO:0008137">
    <property type="term" value="F:NADH dehydrogenase (ubiquinone) activity"/>
    <property type="evidence" value="ECO:0007669"/>
    <property type="project" value="InterPro"/>
</dbReference>
<reference evidence="8" key="1">
    <citation type="submission" date="2018-05" db="EMBL/GenBank/DDBJ databases">
        <authorList>
            <person name="Lanie J.A."/>
            <person name="Ng W.-L."/>
            <person name="Kazmierczak K.M."/>
            <person name="Andrzejewski T.M."/>
            <person name="Davidsen T.M."/>
            <person name="Wayne K.J."/>
            <person name="Tettelin H."/>
            <person name="Glass J.I."/>
            <person name="Rusch D."/>
            <person name="Podicherti R."/>
            <person name="Tsui H.-C.T."/>
            <person name="Winkler M.E."/>
        </authorList>
    </citation>
    <scope>NUCLEOTIDE SEQUENCE</scope>
</reference>
<evidence type="ECO:0000256" key="4">
    <source>
        <dbReference type="ARBA" id="ARBA00023136"/>
    </source>
</evidence>
<dbReference type="GO" id="GO:0042773">
    <property type="term" value="P:ATP synthesis coupled electron transport"/>
    <property type="evidence" value="ECO:0007669"/>
    <property type="project" value="InterPro"/>
</dbReference>
<dbReference type="PANTHER" id="PTHR42829:SF2">
    <property type="entry name" value="NADH-UBIQUINONE OXIDOREDUCTASE CHAIN 5"/>
    <property type="match status" value="1"/>
</dbReference>
<dbReference type="InterPro" id="IPR003945">
    <property type="entry name" value="NU5C-like"/>
</dbReference>
<protein>
    <recommendedName>
        <fullName evidence="9">NADH:quinone oxidoreductase/Mrp antiporter membrane subunit domain-containing protein</fullName>
    </recommendedName>
</protein>
<keyword evidence="3 5" id="KW-1133">Transmembrane helix</keyword>
<dbReference type="Gene3D" id="1.20.5.2700">
    <property type="match status" value="1"/>
</dbReference>
<keyword evidence="2 5" id="KW-0812">Transmembrane</keyword>
<dbReference type="Pfam" id="PF00361">
    <property type="entry name" value="Proton_antipo_M"/>
    <property type="match status" value="1"/>
</dbReference>
<feature type="transmembrane region" description="Helical" evidence="5">
    <location>
        <begin position="298"/>
        <end position="318"/>
    </location>
</feature>
<feature type="transmembrane region" description="Helical" evidence="5">
    <location>
        <begin position="429"/>
        <end position="456"/>
    </location>
</feature>
<dbReference type="GO" id="GO:0015990">
    <property type="term" value="P:electron transport coupled proton transport"/>
    <property type="evidence" value="ECO:0007669"/>
    <property type="project" value="TreeGrafter"/>
</dbReference>
<dbReference type="NCBIfam" id="NF005141">
    <property type="entry name" value="PRK06590.1"/>
    <property type="match status" value="1"/>
</dbReference>
<feature type="transmembrane region" description="Helical" evidence="5">
    <location>
        <begin position="468"/>
        <end position="492"/>
    </location>
</feature>
<feature type="transmembrane region" description="Helical" evidence="5">
    <location>
        <begin position="6"/>
        <end position="24"/>
    </location>
</feature>
<dbReference type="InterPro" id="IPR001750">
    <property type="entry name" value="ND/Mrp_TM"/>
</dbReference>
<name>A0A381NA59_9ZZZZ</name>
<feature type="transmembrane region" description="Helical" evidence="5">
    <location>
        <begin position="387"/>
        <end position="409"/>
    </location>
</feature>
<feature type="domain" description="NADH-Ubiquinone oxidoreductase (complex I) chain 5 N-terminal" evidence="7">
    <location>
        <begin position="87"/>
        <end position="134"/>
    </location>
</feature>
<evidence type="ECO:0000256" key="3">
    <source>
        <dbReference type="ARBA" id="ARBA00022989"/>
    </source>
</evidence>